<dbReference type="Proteomes" id="UP001595478">
    <property type="component" value="Unassembled WGS sequence"/>
</dbReference>
<accession>A0ABV7FWD3</accession>
<protein>
    <submittedName>
        <fullName evidence="2">Lysozyme inhibitor LprI family protein</fullName>
    </submittedName>
</protein>
<comment type="caution">
    <text evidence="2">The sequence shown here is derived from an EMBL/GenBank/DDBJ whole genome shotgun (WGS) entry which is preliminary data.</text>
</comment>
<evidence type="ECO:0000259" key="1">
    <source>
        <dbReference type="Pfam" id="PF07007"/>
    </source>
</evidence>
<reference evidence="3" key="1">
    <citation type="journal article" date="2019" name="Int. J. Syst. Evol. Microbiol.">
        <title>The Global Catalogue of Microorganisms (GCM) 10K type strain sequencing project: providing services to taxonomists for standard genome sequencing and annotation.</title>
        <authorList>
            <consortium name="The Broad Institute Genomics Platform"/>
            <consortium name="The Broad Institute Genome Sequencing Center for Infectious Disease"/>
            <person name="Wu L."/>
            <person name="Ma J."/>
        </authorList>
    </citation>
    <scope>NUCLEOTIDE SEQUENCE [LARGE SCALE GENOMIC DNA]</scope>
    <source>
        <strain evidence="3">KCTC 52473</strain>
    </source>
</reference>
<evidence type="ECO:0000313" key="2">
    <source>
        <dbReference type="EMBL" id="MFC3122802.1"/>
    </source>
</evidence>
<dbReference type="EMBL" id="JBHRSW010000029">
    <property type="protein sequence ID" value="MFC3122802.1"/>
    <property type="molecule type" value="Genomic_DNA"/>
</dbReference>
<keyword evidence="3" id="KW-1185">Reference proteome</keyword>
<dbReference type="RefSeq" id="WP_376920922.1">
    <property type="nucleotide sequence ID" value="NZ_JBHRSW010000029.1"/>
</dbReference>
<name>A0ABV7FWD3_9ALTE</name>
<dbReference type="Pfam" id="PF07007">
    <property type="entry name" value="LprI"/>
    <property type="match status" value="1"/>
</dbReference>
<feature type="domain" description="Lysozyme inhibitor LprI-like N-terminal" evidence="1">
    <location>
        <begin position="28"/>
        <end position="124"/>
    </location>
</feature>
<proteinExistence type="predicted"/>
<organism evidence="2 3">
    <name type="scientific">Agaribacter flavus</name>
    <dbReference type="NCBI Taxonomy" id="1902781"/>
    <lineage>
        <taxon>Bacteria</taxon>
        <taxon>Pseudomonadati</taxon>
        <taxon>Pseudomonadota</taxon>
        <taxon>Gammaproteobacteria</taxon>
        <taxon>Alteromonadales</taxon>
        <taxon>Alteromonadaceae</taxon>
        <taxon>Agaribacter</taxon>
    </lineage>
</organism>
<dbReference type="Gene3D" id="1.20.1270.180">
    <property type="match status" value="1"/>
</dbReference>
<evidence type="ECO:0000313" key="3">
    <source>
        <dbReference type="Proteomes" id="UP001595478"/>
    </source>
</evidence>
<dbReference type="InterPro" id="IPR009739">
    <property type="entry name" value="LprI-like_N"/>
</dbReference>
<gene>
    <name evidence="2" type="ORF">ACFOHL_14345</name>
</gene>
<sequence length="156" mass="17763">MNFKVAISIFILFFSWMLKAQDVSVCLENAHTQLEMNNCEGIELQSARSELLRVLKAIEASYESTSPEFLIKLKHAQEAWEASLEADLEMKFPLEDKRLNYGSVYPMCSSGYETKLVLQRIEFLKQWASGHQGGEVCSGSIIHEYCVENDCSLINQ</sequence>